<dbReference type="SMART" id="SM00367">
    <property type="entry name" value="LRR_CC"/>
    <property type="match status" value="4"/>
</dbReference>
<dbReference type="Proteomes" id="UP000016923">
    <property type="component" value="Unassembled WGS sequence"/>
</dbReference>
<dbReference type="Gene3D" id="3.80.10.10">
    <property type="entry name" value="Ribonuclease Inhibitor"/>
    <property type="match status" value="2"/>
</dbReference>
<sequence>MGPQSALTDFLASRNISAAQIELNFRQRQEAAARQLLEEQQANGEAPATPGDPSTPATAVSASGTPGADATTSTSPQLSKSQKRTLEKIKADKKKKKGNKKRKVFGSDEDEDEDDLALAIFRSAAATAPLPGQMDNCAKCGKRFTVTPYSRADSTGKLLCSPCGRLLDKEDENKKKRDKEKQKEKPKPKGGRRKTASHLLDGGSAVGPKPLVQLCVEHLSRNIALADDLGDLPAEVVDRIARMLSKRRLVDRKTIDLFIQATSNEICTYDCSKMTEGDLLRMLQEMPLLTMLRMYNSVQFKDDVMSYLILRNTELESLMLYGANLLSAAKWKEYLVSKGRYLRQLHIVDTDKHITDEVVCYIKECAPNLERLKLRGNQEVTGEGVEHISQMKNIKHIGLGLQKPVHSDSYVKLMLRVGAELQTFSVRKATGVDNAVLAAMHQSCLSLRKLRMTENMLCTDEGFERLFQDWENVPLHFVDLEKCRFDNADKTTVAANEDGIGLCSKGFKALMAHSGQELKELTIIACRHIEREAFMDVFSAGKVYPSLRRMDVSFCGEVTDDVLYSMFRCCPNLTEIATFGCMLVTGTQVPYGRVVVGVPNAIGMQTVGRAEVTL</sequence>
<dbReference type="Pfam" id="PF23550">
    <property type="entry name" value="zf_Tbcl_Rhp7"/>
    <property type="match status" value="1"/>
</dbReference>
<dbReference type="InterPro" id="IPR006553">
    <property type="entry name" value="Leu-rich_rpt_Cys-con_subtyp"/>
</dbReference>
<dbReference type="VEuPathDB" id="FungiDB:F503_05502"/>
<reference evidence="3 4" key="1">
    <citation type="journal article" date="2013" name="BMC Genomics">
        <title>The genome and transcriptome of the pine saprophyte Ophiostoma piceae, and a comparison with the bark beetle-associated pine pathogen Grosmannia clavigera.</title>
        <authorList>
            <person name="Haridas S."/>
            <person name="Wang Y."/>
            <person name="Lim L."/>
            <person name="Massoumi Alamouti S."/>
            <person name="Jackman S."/>
            <person name="Docking R."/>
            <person name="Robertson G."/>
            <person name="Birol I."/>
            <person name="Bohlmann J."/>
            <person name="Breuil C."/>
        </authorList>
    </citation>
    <scope>NUCLEOTIDE SEQUENCE [LARGE SCALE GENOMIC DNA]</scope>
    <source>
        <strain evidence="3 4">UAMH 11346</strain>
    </source>
</reference>
<dbReference type="FunFam" id="3.80.10.10:FF:000601">
    <property type="entry name" value="DNA repair protein Rad7, protein"/>
    <property type="match status" value="1"/>
</dbReference>
<dbReference type="PANTHER" id="PTHR13318">
    <property type="entry name" value="PARTNER OF PAIRED, ISOFORM B-RELATED"/>
    <property type="match status" value="1"/>
</dbReference>
<dbReference type="OrthoDB" id="1924287at2759"/>
<accession>S3CBY0</accession>
<feature type="region of interest" description="Disordered" evidence="1">
    <location>
        <begin position="32"/>
        <end position="112"/>
    </location>
</feature>
<organism evidence="3 4">
    <name type="scientific">Ophiostoma piceae (strain UAMH 11346)</name>
    <name type="common">Sap stain fungus</name>
    <dbReference type="NCBI Taxonomy" id="1262450"/>
    <lineage>
        <taxon>Eukaryota</taxon>
        <taxon>Fungi</taxon>
        <taxon>Dikarya</taxon>
        <taxon>Ascomycota</taxon>
        <taxon>Pezizomycotina</taxon>
        <taxon>Sordariomycetes</taxon>
        <taxon>Sordariomycetidae</taxon>
        <taxon>Ophiostomatales</taxon>
        <taxon>Ophiostomataceae</taxon>
        <taxon>Ophiostoma</taxon>
    </lineage>
</organism>
<feature type="compositionally biased region" description="Basic and acidic residues" evidence="1">
    <location>
        <begin position="171"/>
        <end position="187"/>
    </location>
</feature>
<feature type="domain" description="DNA repair protein rhp7 treble clef" evidence="2">
    <location>
        <begin position="131"/>
        <end position="168"/>
    </location>
</feature>
<dbReference type="GO" id="GO:0031146">
    <property type="term" value="P:SCF-dependent proteasomal ubiquitin-dependent protein catabolic process"/>
    <property type="evidence" value="ECO:0007669"/>
    <property type="project" value="TreeGrafter"/>
</dbReference>
<evidence type="ECO:0000313" key="4">
    <source>
        <dbReference type="Proteomes" id="UP000016923"/>
    </source>
</evidence>
<evidence type="ECO:0000259" key="2">
    <source>
        <dbReference type="Pfam" id="PF23550"/>
    </source>
</evidence>
<dbReference type="OMA" id="ACRHISR"/>
<dbReference type="GO" id="GO:0019005">
    <property type="term" value="C:SCF ubiquitin ligase complex"/>
    <property type="evidence" value="ECO:0007669"/>
    <property type="project" value="TreeGrafter"/>
</dbReference>
<gene>
    <name evidence="3" type="ORF">F503_05502</name>
</gene>
<dbReference type="AlphaFoldDB" id="S3CBY0"/>
<feature type="region of interest" description="Disordered" evidence="1">
    <location>
        <begin position="171"/>
        <end position="204"/>
    </location>
</feature>
<dbReference type="InterPro" id="IPR032675">
    <property type="entry name" value="LRR_dom_sf"/>
</dbReference>
<dbReference type="eggNOG" id="KOG1947">
    <property type="taxonomic scope" value="Eukaryota"/>
</dbReference>
<name>S3CBY0_OPHP1</name>
<feature type="compositionally biased region" description="Basic residues" evidence="1">
    <location>
        <begin position="91"/>
        <end position="104"/>
    </location>
</feature>
<evidence type="ECO:0000313" key="3">
    <source>
        <dbReference type="EMBL" id="EPE10407.1"/>
    </source>
</evidence>
<dbReference type="SUPFAM" id="SSF52047">
    <property type="entry name" value="RNI-like"/>
    <property type="match status" value="1"/>
</dbReference>
<dbReference type="STRING" id="1262450.S3CBY0"/>
<evidence type="ECO:0000256" key="1">
    <source>
        <dbReference type="SAM" id="MobiDB-lite"/>
    </source>
</evidence>
<feature type="compositionally biased region" description="Low complexity" evidence="1">
    <location>
        <begin position="32"/>
        <end position="42"/>
    </location>
</feature>
<protein>
    <submittedName>
        <fullName evidence="3">Dna repair protein</fullName>
    </submittedName>
</protein>
<proteinExistence type="predicted"/>
<dbReference type="HOGENOM" id="CLU_006598_1_0_1"/>
<dbReference type="InterPro" id="IPR056451">
    <property type="entry name" value="Znf_Tbcl_Rhp7"/>
</dbReference>
<dbReference type="PANTHER" id="PTHR13318:SF234">
    <property type="entry name" value="RNI-LIKE PROTEIN"/>
    <property type="match status" value="1"/>
</dbReference>
<keyword evidence="4" id="KW-1185">Reference proteome</keyword>
<dbReference type="EMBL" id="KE148146">
    <property type="protein sequence ID" value="EPE10407.1"/>
    <property type="molecule type" value="Genomic_DNA"/>
</dbReference>
<feature type="compositionally biased region" description="Polar residues" evidence="1">
    <location>
        <begin position="55"/>
        <end position="80"/>
    </location>
</feature>